<name>A3ZRL9_9BACT</name>
<evidence type="ECO:0000313" key="2">
    <source>
        <dbReference type="Proteomes" id="UP000004358"/>
    </source>
</evidence>
<dbReference type="EMBL" id="AANZ01000007">
    <property type="protein sequence ID" value="EAQ80788.1"/>
    <property type="molecule type" value="Genomic_DNA"/>
</dbReference>
<sequence length="44" mass="5014">MFDPVKTTVQAANEFDRNSGSNIYGGWHRLLLAAAIEEQKQRCF</sequence>
<protein>
    <submittedName>
        <fullName evidence="1">Uncharacterized protein</fullName>
    </submittedName>
</protein>
<dbReference type="HOGENOM" id="CLU_3213088_0_0_0"/>
<reference evidence="1 2" key="1">
    <citation type="submission" date="2006-02" db="EMBL/GenBank/DDBJ databases">
        <authorList>
            <person name="Amann R."/>
            <person name="Ferriera S."/>
            <person name="Johnson J."/>
            <person name="Kravitz S."/>
            <person name="Halpern A."/>
            <person name="Remington K."/>
            <person name="Beeson K."/>
            <person name="Tran B."/>
            <person name="Rogers Y.-H."/>
            <person name="Friedman R."/>
            <person name="Venter J.C."/>
        </authorList>
    </citation>
    <scope>NUCLEOTIDE SEQUENCE [LARGE SCALE GENOMIC DNA]</scope>
    <source>
        <strain evidence="1 2">DSM 3645</strain>
    </source>
</reference>
<organism evidence="1 2">
    <name type="scientific">Blastopirellula marina DSM 3645</name>
    <dbReference type="NCBI Taxonomy" id="314230"/>
    <lineage>
        <taxon>Bacteria</taxon>
        <taxon>Pseudomonadati</taxon>
        <taxon>Planctomycetota</taxon>
        <taxon>Planctomycetia</taxon>
        <taxon>Pirellulales</taxon>
        <taxon>Pirellulaceae</taxon>
        <taxon>Blastopirellula</taxon>
    </lineage>
</organism>
<evidence type="ECO:0000313" key="1">
    <source>
        <dbReference type="EMBL" id="EAQ80788.1"/>
    </source>
</evidence>
<gene>
    <name evidence="1" type="ORF">DSM3645_12246</name>
</gene>
<dbReference type="AlphaFoldDB" id="A3ZRL9"/>
<proteinExistence type="predicted"/>
<accession>A3ZRL9</accession>
<dbReference type="Proteomes" id="UP000004358">
    <property type="component" value="Unassembled WGS sequence"/>
</dbReference>
<comment type="caution">
    <text evidence="1">The sequence shown here is derived from an EMBL/GenBank/DDBJ whole genome shotgun (WGS) entry which is preliminary data.</text>
</comment>